<evidence type="ECO:0008006" key="19">
    <source>
        <dbReference type="Google" id="ProtNLM"/>
    </source>
</evidence>
<keyword evidence="12 16" id="KW-0472">Membrane</keyword>
<comment type="cofactor">
    <cofactor evidence="1 14">
        <name>heme</name>
        <dbReference type="ChEBI" id="CHEBI:30413"/>
    </cofactor>
</comment>
<evidence type="ECO:0000313" key="18">
    <source>
        <dbReference type="Proteomes" id="UP000316621"/>
    </source>
</evidence>
<evidence type="ECO:0000256" key="9">
    <source>
        <dbReference type="ARBA" id="ARBA00023002"/>
    </source>
</evidence>
<keyword evidence="6 16" id="KW-0812">Transmembrane</keyword>
<gene>
    <name evidence="17" type="ORF">C5167_047179</name>
</gene>
<evidence type="ECO:0000256" key="6">
    <source>
        <dbReference type="ARBA" id="ARBA00022692"/>
    </source>
</evidence>
<evidence type="ECO:0000256" key="14">
    <source>
        <dbReference type="PIRSR" id="PIRSR602401-1"/>
    </source>
</evidence>
<evidence type="ECO:0000256" key="7">
    <source>
        <dbReference type="ARBA" id="ARBA00022723"/>
    </source>
</evidence>
<proteinExistence type="inferred from homology"/>
<evidence type="ECO:0000256" key="5">
    <source>
        <dbReference type="ARBA" id="ARBA00022617"/>
    </source>
</evidence>
<dbReference type="InterPro" id="IPR001128">
    <property type="entry name" value="Cyt_P450"/>
</dbReference>
<keyword evidence="5 14" id="KW-0349">Heme</keyword>
<dbReference type="InterPro" id="IPR036396">
    <property type="entry name" value="Cyt_P450_sf"/>
</dbReference>
<dbReference type="GO" id="GO:0016125">
    <property type="term" value="P:sterol metabolic process"/>
    <property type="evidence" value="ECO:0007669"/>
    <property type="project" value="TreeGrafter"/>
</dbReference>
<dbReference type="GO" id="GO:0004497">
    <property type="term" value="F:monooxygenase activity"/>
    <property type="evidence" value="ECO:0007669"/>
    <property type="project" value="UniProtKB-KW"/>
</dbReference>
<organism evidence="17 18">
    <name type="scientific">Papaver somniferum</name>
    <name type="common">Opium poppy</name>
    <dbReference type="NCBI Taxonomy" id="3469"/>
    <lineage>
        <taxon>Eukaryota</taxon>
        <taxon>Viridiplantae</taxon>
        <taxon>Streptophyta</taxon>
        <taxon>Embryophyta</taxon>
        <taxon>Tracheophyta</taxon>
        <taxon>Spermatophyta</taxon>
        <taxon>Magnoliopsida</taxon>
        <taxon>Ranunculales</taxon>
        <taxon>Papaveraceae</taxon>
        <taxon>Papaveroideae</taxon>
        <taxon>Papaver</taxon>
    </lineage>
</organism>
<evidence type="ECO:0000256" key="11">
    <source>
        <dbReference type="ARBA" id="ARBA00023033"/>
    </source>
</evidence>
<keyword evidence="11 15" id="KW-0503">Monooxygenase</keyword>
<dbReference type="InterPro" id="IPR017972">
    <property type="entry name" value="Cyt_P450_CS"/>
</dbReference>
<dbReference type="Gene3D" id="1.10.630.10">
    <property type="entry name" value="Cytochrome P450"/>
    <property type="match status" value="1"/>
</dbReference>
<evidence type="ECO:0000256" key="2">
    <source>
        <dbReference type="ARBA" id="ARBA00004167"/>
    </source>
</evidence>
<protein>
    <recommendedName>
        <fullName evidence="19">Cytochrome P450</fullName>
    </recommendedName>
</protein>
<dbReference type="STRING" id="3469.A0A4Y7LFW5"/>
<keyword evidence="9 15" id="KW-0560">Oxidoreductase</keyword>
<evidence type="ECO:0000256" key="15">
    <source>
        <dbReference type="RuleBase" id="RU000461"/>
    </source>
</evidence>
<dbReference type="Pfam" id="PF00067">
    <property type="entry name" value="p450"/>
    <property type="match status" value="3"/>
</dbReference>
<dbReference type="GO" id="GO:0005506">
    <property type="term" value="F:iron ion binding"/>
    <property type="evidence" value="ECO:0007669"/>
    <property type="project" value="InterPro"/>
</dbReference>
<dbReference type="GO" id="GO:0033075">
    <property type="term" value="P:isoquinoline alkaloid biosynthetic process"/>
    <property type="evidence" value="ECO:0007669"/>
    <property type="project" value="UniProtKB-ARBA"/>
</dbReference>
<keyword evidence="18" id="KW-1185">Reference proteome</keyword>
<reference evidence="17 18" key="1">
    <citation type="journal article" date="2018" name="Science">
        <title>The opium poppy genome and morphinan production.</title>
        <authorList>
            <person name="Guo L."/>
            <person name="Winzer T."/>
            <person name="Yang X."/>
            <person name="Li Y."/>
            <person name="Ning Z."/>
            <person name="He Z."/>
            <person name="Teodor R."/>
            <person name="Lu Y."/>
            <person name="Bowser T.A."/>
            <person name="Graham I.A."/>
            <person name="Ye K."/>
        </authorList>
    </citation>
    <scope>NUCLEOTIDE SEQUENCE [LARGE SCALE GENOMIC DNA]</scope>
    <source>
        <strain evidence="18">cv. HN1</strain>
        <tissue evidence="17">Leaves</tissue>
    </source>
</reference>
<dbReference type="OMA" id="MIIHSTR"/>
<evidence type="ECO:0000313" key="17">
    <source>
        <dbReference type="EMBL" id="RZC84393.1"/>
    </source>
</evidence>
<dbReference type="PRINTS" id="PR00463">
    <property type="entry name" value="EP450I"/>
</dbReference>
<dbReference type="EMBL" id="CM010725">
    <property type="protein sequence ID" value="RZC84393.1"/>
    <property type="molecule type" value="Genomic_DNA"/>
</dbReference>
<dbReference type="Gramene" id="RZC84393">
    <property type="protein sequence ID" value="RZC84393"/>
    <property type="gene ID" value="C5167_047179"/>
</dbReference>
<name>A0A4Y7LFW5_PAPSO</name>
<evidence type="ECO:0000256" key="10">
    <source>
        <dbReference type="ARBA" id="ARBA00023004"/>
    </source>
</evidence>
<feature type="transmembrane region" description="Helical" evidence="16">
    <location>
        <begin position="12"/>
        <end position="29"/>
    </location>
</feature>
<comment type="subcellular location">
    <subcellularLocation>
        <location evidence="2">Membrane</location>
        <topology evidence="2">Single-pass membrane protein</topology>
    </subcellularLocation>
</comment>
<evidence type="ECO:0000256" key="12">
    <source>
        <dbReference type="ARBA" id="ARBA00023136"/>
    </source>
</evidence>
<comment type="similarity">
    <text evidence="4 15">Belongs to the cytochrome P450 family.</text>
</comment>
<keyword evidence="10 14" id="KW-0408">Iron</keyword>
<feature type="binding site" description="axial binding residue" evidence="14">
    <location>
        <position position="378"/>
    </location>
    <ligand>
        <name>heme</name>
        <dbReference type="ChEBI" id="CHEBI:30413"/>
    </ligand>
    <ligandPart>
        <name>Fe</name>
        <dbReference type="ChEBI" id="CHEBI:18248"/>
    </ligandPart>
</feature>
<comment type="pathway">
    <text evidence="3">Hormone biosynthesis.</text>
</comment>
<evidence type="ECO:0000256" key="13">
    <source>
        <dbReference type="ARBA" id="ARBA00037910"/>
    </source>
</evidence>
<dbReference type="InterPro" id="IPR002401">
    <property type="entry name" value="Cyt_P450_E_grp-I"/>
</dbReference>
<dbReference type="AlphaFoldDB" id="A0A4Y7LFW5"/>
<comment type="pathway">
    <text evidence="13">Plant hormone biosynthesis; brassinosteroid biosynthesis.</text>
</comment>
<dbReference type="PANTHER" id="PTHR24286">
    <property type="entry name" value="CYTOCHROME P450 26"/>
    <property type="match status" value="1"/>
</dbReference>
<dbReference type="PANTHER" id="PTHR24286:SF44">
    <property type="entry name" value="3BETA,22ALPHA-DIHYDROXYSTEROID 3-DEHYDROGENASE"/>
    <property type="match status" value="1"/>
</dbReference>
<dbReference type="GO" id="GO:0016705">
    <property type="term" value="F:oxidoreductase activity, acting on paired donors, with incorporation or reduction of molecular oxygen"/>
    <property type="evidence" value="ECO:0007669"/>
    <property type="project" value="InterPro"/>
</dbReference>
<sequence>MEYYTSIPSSLLTPSSLITLITIIFLFIFRSSFPFNSSRKLQLPPGTLGLPFIGESLQIISAYKTENPEPFIDERVKRYGNVFTTHLFGKPTVFSTDPDVNRYILQNEGRLFESSYPSSITKLLGKHSLLIIKGNLHKKLHSLTTSFANSSIIRDHLLVDVNRLVKLNLNSWNDHVLLQDEAKKITFELTVKQLMSIDPGEYLENLRKEYVLLIEGERRKENFASSNGGGGKKNKDMLEALIEEECGLSDEEIVDFMLALLVAGYETTSTIMTLVVKFLTETPLALAQLKVINETLRVANIISGVFRKTTADVTIKGFTVPKGWTVFVSFRAVHLHQDNYKESRSFDPWRWQQNDLASMSSIGNGNSFTPFGGGPRLCPGYELSRVEICVFIHHFVTHFSWAPAEEDKLIFFPTTRTVKRYPINIQKRKCQIE</sequence>
<dbReference type="Proteomes" id="UP000316621">
    <property type="component" value="Chromosome 11"/>
</dbReference>
<dbReference type="GO" id="GO:0010268">
    <property type="term" value="P:brassinosteroid homeostasis"/>
    <property type="evidence" value="ECO:0007669"/>
    <property type="project" value="TreeGrafter"/>
</dbReference>
<dbReference type="GO" id="GO:0020037">
    <property type="term" value="F:heme binding"/>
    <property type="evidence" value="ECO:0007669"/>
    <property type="project" value="InterPro"/>
</dbReference>
<dbReference type="GO" id="GO:0016020">
    <property type="term" value="C:membrane"/>
    <property type="evidence" value="ECO:0007669"/>
    <property type="project" value="UniProtKB-SubCell"/>
</dbReference>
<evidence type="ECO:0000256" key="1">
    <source>
        <dbReference type="ARBA" id="ARBA00001971"/>
    </source>
</evidence>
<evidence type="ECO:0000256" key="4">
    <source>
        <dbReference type="ARBA" id="ARBA00010617"/>
    </source>
</evidence>
<dbReference type="CDD" id="cd11043">
    <property type="entry name" value="CYP90-like"/>
    <property type="match status" value="1"/>
</dbReference>
<evidence type="ECO:0000256" key="8">
    <source>
        <dbReference type="ARBA" id="ARBA00022989"/>
    </source>
</evidence>
<keyword evidence="7 14" id="KW-0479">Metal-binding</keyword>
<keyword evidence="8 16" id="KW-1133">Transmembrane helix</keyword>
<evidence type="ECO:0000256" key="3">
    <source>
        <dbReference type="ARBA" id="ARBA00004972"/>
    </source>
</evidence>
<dbReference type="PRINTS" id="PR00385">
    <property type="entry name" value="P450"/>
</dbReference>
<dbReference type="SUPFAM" id="SSF48264">
    <property type="entry name" value="Cytochrome P450"/>
    <property type="match status" value="1"/>
</dbReference>
<accession>A0A4Y7LFW5</accession>
<dbReference type="PROSITE" id="PS00086">
    <property type="entry name" value="CYTOCHROME_P450"/>
    <property type="match status" value="1"/>
</dbReference>
<dbReference type="GO" id="GO:0016132">
    <property type="term" value="P:brassinosteroid biosynthetic process"/>
    <property type="evidence" value="ECO:0007669"/>
    <property type="project" value="TreeGrafter"/>
</dbReference>
<evidence type="ECO:0000256" key="16">
    <source>
        <dbReference type="SAM" id="Phobius"/>
    </source>
</evidence>